<protein>
    <recommendedName>
        <fullName evidence="1">RNase H type-1 domain-containing protein</fullName>
    </recommendedName>
</protein>
<organism evidence="2 3">
    <name type="scientific">Quercus suber</name>
    <name type="common">Cork oak</name>
    <dbReference type="NCBI Taxonomy" id="58331"/>
    <lineage>
        <taxon>Eukaryota</taxon>
        <taxon>Viridiplantae</taxon>
        <taxon>Streptophyta</taxon>
        <taxon>Embryophyta</taxon>
        <taxon>Tracheophyta</taxon>
        <taxon>Spermatophyta</taxon>
        <taxon>Magnoliopsida</taxon>
        <taxon>eudicotyledons</taxon>
        <taxon>Gunneridae</taxon>
        <taxon>Pentapetalae</taxon>
        <taxon>rosids</taxon>
        <taxon>fabids</taxon>
        <taxon>Fagales</taxon>
        <taxon>Fagaceae</taxon>
        <taxon>Quercus</taxon>
    </lineage>
</organism>
<comment type="caution">
    <text evidence="2">The sequence shown here is derived from an EMBL/GenBank/DDBJ whole genome shotgun (WGS) entry which is preliminary data.</text>
</comment>
<dbReference type="GO" id="GO:0003676">
    <property type="term" value="F:nucleic acid binding"/>
    <property type="evidence" value="ECO:0007669"/>
    <property type="project" value="InterPro"/>
</dbReference>
<evidence type="ECO:0000313" key="2">
    <source>
        <dbReference type="EMBL" id="KAK7826107.1"/>
    </source>
</evidence>
<dbReference type="Proteomes" id="UP000237347">
    <property type="component" value="Unassembled WGS sequence"/>
</dbReference>
<proteinExistence type="predicted"/>
<evidence type="ECO:0000259" key="1">
    <source>
        <dbReference type="Pfam" id="PF13456"/>
    </source>
</evidence>
<dbReference type="GO" id="GO:0004523">
    <property type="term" value="F:RNA-DNA hybrid ribonuclease activity"/>
    <property type="evidence" value="ECO:0007669"/>
    <property type="project" value="InterPro"/>
</dbReference>
<accession>A0AAW0JHY0</accession>
<dbReference type="EMBL" id="PKMF04000556">
    <property type="protein sequence ID" value="KAK7826107.1"/>
    <property type="molecule type" value="Genomic_DNA"/>
</dbReference>
<dbReference type="AlphaFoldDB" id="A0AAW0JHY0"/>
<evidence type="ECO:0000313" key="3">
    <source>
        <dbReference type="Proteomes" id="UP000237347"/>
    </source>
</evidence>
<keyword evidence="3" id="KW-1185">Reference proteome</keyword>
<reference evidence="2 3" key="1">
    <citation type="journal article" date="2018" name="Sci. Data">
        <title>The draft genome sequence of cork oak.</title>
        <authorList>
            <person name="Ramos A.M."/>
            <person name="Usie A."/>
            <person name="Barbosa P."/>
            <person name="Barros P.M."/>
            <person name="Capote T."/>
            <person name="Chaves I."/>
            <person name="Simoes F."/>
            <person name="Abreu I."/>
            <person name="Carrasquinho I."/>
            <person name="Faro C."/>
            <person name="Guimaraes J.B."/>
            <person name="Mendonca D."/>
            <person name="Nobrega F."/>
            <person name="Rodrigues L."/>
            <person name="Saibo N.J.M."/>
            <person name="Varela M.C."/>
            <person name="Egas C."/>
            <person name="Matos J."/>
            <person name="Miguel C.M."/>
            <person name="Oliveira M.M."/>
            <person name="Ricardo C.P."/>
            <person name="Goncalves S."/>
        </authorList>
    </citation>
    <scope>NUCLEOTIDE SEQUENCE [LARGE SCALE GENOMIC DNA]</scope>
    <source>
        <strain evidence="3">cv. HL8</strain>
    </source>
</reference>
<gene>
    <name evidence="2" type="ORF">CFP56_032467</name>
</gene>
<name>A0AAW0JHY0_QUESU</name>
<dbReference type="Pfam" id="PF13456">
    <property type="entry name" value="RVT_3"/>
    <property type="match status" value="1"/>
</dbReference>
<feature type="domain" description="RNase H type-1" evidence="1">
    <location>
        <begin position="43"/>
        <end position="88"/>
    </location>
</feature>
<sequence length="133" mass="14440">MQLYAPPRYGVLSQLIWRHGSTIMQFALCMQKPKTTLGAISLVSSNCSTNGDLSGLVDDCREMLLRMPQAKMSHCYREANCCADALARIGASSPTVCNRFATPPPSIAPLLFSDFVGLSRNRACPRVSDVLSA</sequence>
<dbReference type="InterPro" id="IPR002156">
    <property type="entry name" value="RNaseH_domain"/>
</dbReference>